<name>A0ABZ0TP14_9SPHI</name>
<protein>
    <recommendedName>
        <fullName evidence="3">GyrI-like small molecule binding domain-containing protein</fullName>
    </recommendedName>
</protein>
<dbReference type="Gene3D" id="3.20.80.10">
    <property type="entry name" value="Regulatory factor, effector binding domain"/>
    <property type="match status" value="1"/>
</dbReference>
<evidence type="ECO:0000313" key="1">
    <source>
        <dbReference type="EMBL" id="WPU94877.1"/>
    </source>
</evidence>
<dbReference type="InterPro" id="IPR011256">
    <property type="entry name" value="Reg_factor_effector_dom_sf"/>
</dbReference>
<dbReference type="EMBL" id="CP139558">
    <property type="protein sequence ID" value="WPU94877.1"/>
    <property type="molecule type" value="Genomic_DNA"/>
</dbReference>
<dbReference type="RefSeq" id="WP_321563990.1">
    <property type="nucleotide sequence ID" value="NZ_CP139558.1"/>
</dbReference>
<evidence type="ECO:0008006" key="3">
    <source>
        <dbReference type="Google" id="ProtNLM"/>
    </source>
</evidence>
<sequence>MKKTVIILPLLLVVFIIGFIPVTTSVGVRINATYFNLFQQLEVAHNWIKWQPELKKLASKGTLKVDSSKTGFRIKGGDVVFNVKYDNSNNFSIHEVKNNKEFNYKYAIGPDSSANSAIVLVSFKTNLLGYWRAKYNGRGINQTAVLHLKAFMESTKLYYGFSIERKQTTGKLIMVKNEVVCKDNQFTEINKILKELNDLVVKHQLQVVNAVQMQNTALAADSVRVLVGLPVNKKITIQGNAVYMNMPPGKILVGTFSGKYKDKQKIYDAMQSYIQDNYLHPLIQPYERFPDNKLPVSDNEIINMQVVIPYI</sequence>
<organism evidence="1 2">
    <name type="scientific">Mucilaginibacter sabulilitoris</name>
    <dbReference type="NCBI Taxonomy" id="1173583"/>
    <lineage>
        <taxon>Bacteria</taxon>
        <taxon>Pseudomonadati</taxon>
        <taxon>Bacteroidota</taxon>
        <taxon>Sphingobacteriia</taxon>
        <taxon>Sphingobacteriales</taxon>
        <taxon>Sphingobacteriaceae</taxon>
        <taxon>Mucilaginibacter</taxon>
    </lineage>
</organism>
<keyword evidence="2" id="KW-1185">Reference proteome</keyword>
<evidence type="ECO:0000313" key="2">
    <source>
        <dbReference type="Proteomes" id="UP001324380"/>
    </source>
</evidence>
<proteinExistence type="predicted"/>
<reference evidence="1 2" key="1">
    <citation type="submission" date="2023-11" db="EMBL/GenBank/DDBJ databases">
        <title>Analysis of the Genomes of Mucilaginibacter gossypii cycad 4 and M. sabulilitoris SNA2: microbes with the potential for plant growth promotion.</title>
        <authorList>
            <person name="Hirsch A.M."/>
            <person name="Humm E."/>
            <person name="Rubbi M."/>
            <person name="Del Vecchio G."/>
            <person name="Ha S.M."/>
            <person name="Pellegrini M."/>
            <person name="Gunsalus R.P."/>
        </authorList>
    </citation>
    <scope>NUCLEOTIDE SEQUENCE [LARGE SCALE GENOMIC DNA]</scope>
    <source>
        <strain evidence="1 2">SNA2</strain>
    </source>
</reference>
<dbReference type="Proteomes" id="UP001324380">
    <property type="component" value="Chromosome"/>
</dbReference>
<dbReference type="SUPFAM" id="SSF55136">
    <property type="entry name" value="Probable bacterial effector-binding domain"/>
    <property type="match status" value="1"/>
</dbReference>
<accession>A0ABZ0TP14</accession>
<gene>
    <name evidence="1" type="ORF">SNE25_05005</name>
</gene>